<evidence type="ECO:0000313" key="2">
    <source>
        <dbReference type="Proteomes" id="UP000030745"/>
    </source>
</evidence>
<dbReference type="KEGG" id="spar:SPRG_21174"/>
<organism evidence="1 2">
    <name type="scientific">Saprolegnia parasitica (strain CBS 223.65)</name>
    <dbReference type="NCBI Taxonomy" id="695850"/>
    <lineage>
        <taxon>Eukaryota</taxon>
        <taxon>Sar</taxon>
        <taxon>Stramenopiles</taxon>
        <taxon>Oomycota</taxon>
        <taxon>Saprolegniomycetes</taxon>
        <taxon>Saprolegniales</taxon>
        <taxon>Saprolegniaceae</taxon>
        <taxon>Saprolegnia</taxon>
    </lineage>
</organism>
<reference evidence="1 2" key="1">
    <citation type="journal article" date="2013" name="PLoS Genet.">
        <title>Distinctive expansion of potential virulence genes in the genome of the oomycete fish pathogen Saprolegnia parasitica.</title>
        <authorList>
            <person name="Jiang R.H."/>
            <person name="de Bruijn I."/>
            <person name="Haas B.J."/>
            <person name="Belmonte R."/>
            <person name="Lobach L."/>
            <person name="Christie J."/>
            <person name="van den Ackerveken G."/>
            <person name="Bottin A."/>
            <person name="Bulone V."/>
            <person name="Diaz-Moreno S.M."/>
            <person name="Dumas B."/>
            <person name="Fan L."/>
            <person name="Gaulin E."/>
            <person name="Govers F."/>
            <person name="Grenville-Briggs L.J."/>
            <person name="Horner N.R."/>
            <person name="Levin J.Z."/>
            <person name="Mammella M."/>
            <person name="Meijer H.J."/>
            <person name="Morris P."/>
            <person name="Nusbaum C."/>
            <person name="Oome S."/>
            <person name="Phillips A.J."/>
            <person name="van Rooyen D."/>
            <person name="Rzeszutek E."/>
            <person name="Saraiva M."/>
            <person name="Secombes C.J."/>
            <person name="Seidl M.F."/>
            <person name="Snel B."/>
            <person name="Stassen J.H."/>
            <person name="Sykes S."/>
            <person name="Tripathy S."/>
            <person name="van den Berg H."/>
            <person name="Vega-Arreguin J.C."/>
            <person name="Wawra S."/>
            <person name="Young S.K."/>
            <person name="Zeng Q."/>
            <person name="Dieguez-Uribeondo J."/>
            <person name="Russ C."/>
            <person name="Tyler B.M."/>
            <person name="van West P."/>
        </authorList>
    </citation>
    <scope>NUCLEOTIDE SEQUENCE [LARGE SCALE GENOMIC DNA]</scope>
    <source>
        <strain evidence="1 2">CBS 223.65</strain>
    </source>
</reference>
<dbReference type="RefSeq" id="XP_012207137.1">
    <property type="nucleotide sequence ID" value="XM_012351747.1"/>
</dbReference>
<dbReference type="EMBL" id="KK583273">
    <property type="protein sequence ID" value="KDO22170.1"/>
    <property type="molecule type" value="Genomic_DNA"/>
</dbReference>
<dbReference type="Proteomes" id="UP000030745">
    <property type="component" value="Unassembled WGS sequence"/>
</dbReference>
<dbReference type="AlphaFoldDB" id="A0A067BZD2"/>
<gene>
    <name evidence="1" type="ORF">SPRG_21174</name>
</gene>
<sequence length="178" mass="19620">MATVGNFSVRVPVSTGSVKTIKCTGEDCPFFVTLHRRAVTTPWFVHAMVLEHVNCTSTRKPTARQLAAMTTVQSTIRANPKIRIKAITTEVQGNDGINLQAKATQYKLYRARQLLYVGVDGDGKTVTLAIALVEGETSDDYTWFFSHIQAAGLLWDVPVFADRSSGLLSSVESTWLHF</sequence>
<evidence type="ECO:0000313" key="1">
    <source>
        <dbReference type="EMBL" id="KDO22170.1"/>
    </source>
</evidence>
<dbReference type="VEuPathDB" id="FungiDB:SPRG_21174"/>
<protein>
    <recommendedName>
        <fullName evidence="3">MULE transposase domain-containing protein</fullName>
    </recommendedName>
</protein>
<keyword evidence="2" id="KW-1185">Reference proteome</keyword>
<dbReference type="GeneID" id="24142030"/>
<accession>A0A067BZD2</accession>
<dbReference type="OrthoDB" id="165010at2759"/>
<proteinExistence type="predicted"/>
<evidence type="ECO:0008006" key="3">
    <source>
        <dbReference type="Google" id="ProtNLM"/>
    </source>
</evidence>
<name>A0A067BZD2_SAPPC</name>